<gene>
    <name evidence="1" type="ORF">FMOSSE_LOCUS11877</name>
</gene>
<proteinExistence type="predicted"/>
<dbReference type="AlphaFoldDB" id="A0A9N9E5Y9"/>
<protein>
    <submittedName>
        <fullName evidence="1">11869_t:CDS:1</fullName>
    </submittedName>
</protein>
<accession>A0A9N9E5Y9</accession>
<evidence type="ECO:0000313" key="2">
    <source>
        <dbReference type="Proteomes" id="UP000789375"/>
    </source>
</evidence>
<dbReference type="EMBL" id="CAJVPP010005079">
    <property type="protein sequence ID" value="CAG8659667.1"/>
    <property type="molecule type" value="Genomic_DNA"/>
</dbReference>
<sequence>MAIKSYKSFIMEWNVDIEFEYTGSTDIRVILEKLAVPGFEFIPLCTISDRKASAFGGSILLIRAVILEYEW</sequence>
<evidence type="ECO:0000313" key="1">
    <source>
        <dbReference type="EMBL" id="CAG8659667.1"/>
    </source>
</evidence>
<organism evidence="1 2">
    <name type="scientific">Funneliformis mosseae</name>
    <name type="common">Endomycorrhizal fungus</name>
    <name type="synonym">Glomus mosseae</name>
    <dbReference type="NCBI Taxonomy" id="27381"/>
    <lineage>
        <taxon>Eukaryota</taxon>
        <taxon>Fungi</taxon>
        <taxon>Fungi incertae sedis</taxon>
        <taxon>Mucoromycota</taxon>
        <taxon>Glomeromycotina</taxon>
        <taxon>Glomeromycetes</taxon>
        <taxon>Glomerales</taxon>
        <taxon>Glomeraceae</taxon>
        <taxon>Funneliformis</taxon>
    </lineage>
</organism>
<name>A0A9N9E5Y9_FUNMO</name>
<comment type="caution">
    <text evidence="1">The sequence shown here is derived from an EMBL/GenBank/DDBJ whole genome shotgun (WGS) entry which is preliminary data.</text>
</comment>
<dbReference type="Proteomes" id="UP000789375">
    <property type="component" value="Unassembled WGS sequence"/>
</dbReference>
<reference evidence="1" key="1">
    <citation type="submission" date="2021-06" db="EMBL/GenBank/DDBJ databases">
        <authorList>
            <person name="Kallberg Y."/>
            <person name="Tangrot J."/>
            <person name="Rosling A."/>
        </authorList>
    </citation>
    <scope>NUCLEOTIDE SEQUENCE</scope>
    <source>
        <strain evidence="1">87-6 pot B 2015</strain>
    </source>
</reference>
<feature type="non-terminal residue" evidence="1">
    <location>
        <position position="71"/>
    </location>
</feature>
<keyword evidence="2" id="KW-1185">Reference proteome</keyword>